<sequence length="101" mass="10915">MNLLSTPVPVAPVPAESRPVASEPVPHEPATAAERATRAERRAAIGSRFLDALEGIVRRHRSLAPAEHPDLHAELIAAEVAHHLALVRAELTRAPHLRGRD</sequence>
<protein>
    <submittedName>
        <fullName evidence="2">Uncharacterized protein</fullName>
    </submittedName>
</protein>
<dbReference type="Proteomes" id="UP001597145">
    <property type="component" value="Unassembled WGS sequence"/>
</dbReference>
<reference evidence="3" key="1">
    <citation type="journal article" date="2019" name="Int. J. Syst. Evol. Microbiol.">
        <title>The Global Catalogue of Microorganisms (GCM) 10K type strain sequencing project: providing services to taxonomists for standard genome sequencing and annotation.</title>
        <authorList>
            <consortium name="The Broad Institute Genomics Platform"/>
            <consortium name="The Broad Institute Genome Sequencing Center for Infectious Disease"/>
            <person name="Wu L."/>
            <person name="Ma J."/>
        </authorList>
    </citation>
    <scope>NUCLEOTIDE SEQUENCE [LARGE SCALE GENOMIC DNA]</scope>
    <source>
        <strain evidence="3">JCM 12165</strain>
    </source>
</reference>
<proteinExistence type="predicted"/>
<gene>
    <name evidence="2" type="ORF">ACFSCY_31160</name>
</gene>
<name>A0ABW4FUB1_9PSEU</name>
<evidence type="ECO:0000313" key="3">
    <source>
        <dbReference type="Proteomes" id="UP001597145"/>
    </source>
</evidence>
<evidence type="ECO:0000256" key="1">
    <source>
        <dbReference type="SAM" id="MobiDB-lite"/>
    </source>
</evidence>
<organism evidence="2 3">
    <name type="scientific">Pseudonocardia aurantiaca</name>
    <dbReference type="NCBI Taxonomy" id="75290"/>
    <lineage>
        <taxon>Bacteria</taxon>
        <taxon>Bacillati</taxon>
        <taxon>Actinomycetota</taxon>
        <taxon>Actinomycetes</taxon>
        <taxon>Pseudonocardiales</taxon>
        <taxon>Pseudonocardiaceae</taxon>
        <taxon>Pseudonocardia</taxon>
    </lineage>
</organism>
<evidence type="ECO:0000313" key="2">
    <source>
        <dbReference type="EMBL" id="MFD1533885.1"/>
    </source>
</evidence>
<dbReference type="RefSeq" id="WP_343977727.1">
    <property type="nucleotide sequence ID" value="NZ_BAAAJG010000009.1"/>
</dbReference>
<keyword evidence="3" id="KW-1185">Reference proteome</keyword>
<comment type="caution">
    <text evidence="2">The sequence shown here is derived from an EMBL/GenBank/DDBJ whole genome shotgun (WGS) entry which is preliminary data.</text>
</comment>
<feature type="region of interest" description="Disordered" evidence="1">
    <location>
        <begin position="1"/>
        <end position="39"/>
    </location>
</feature>
<accession>A0ABW4FUB1</accession>
<dbReference type="EMBL" id="JBHUCP010000026">
    <property type="protein sequence ID" value="MFD1533885.1"/>
    <property type="molecule type" value="Genomic_DNA"/>
</dbReference>